<evidence type="ECO:0000313" key="2">
    <source>
        <dbReference type="EMBL" id="EBO3560574.1"/>
    </source>
</evidence>
<keyword evidence="1" id="KW-0472">Membrane</keyword>
<dbReference type="AlphaFoldDB" id="A0A5U0GER7"/>
<feature type="transmembrane region" description="Helical" evidence="1">
    <location>
        <begin position="74"/>
        <end position="92"/>
    </location>
</feature>
<protein>
    <submittedName>
        <fullName evidence="2">Uncharacterized protein</fullName>
    </submittedName>
</protein>
<organism evidence="2">
    <name type="scientific">Salmonella enterica</name>
    <name type="common">Salmonella choleraesuis</name>
    <dbReference type="NCBI Taxonomy" id="28901"/>
    <lineage>
        <taxon>Bacteria</taxon>
        <taxon>Pseudomonadati</taxon>
        <taxon>Pseudomonadota</taxon>
        <taxon>Gammaproteobacteria</taxon>
        <taxon>Enterobacterales</taxon>
        <taxon>Enterobacteriaceae</taxon>
        <taxon>Salmonella</taxon>
    </lineage>
</organism>
<keyword evidence="1" id="KW-1133">Transmembrane helix</keyword>
<reference evidence="2" key="1">
    <citation type="submission" date="2018-07" db="EMBL/GenBank/DDBJ databases">
        <authorList>
            <consortium name="PulseNet: The National Subtyping Network for Foodborne Disease Surveillance"/>
            <person name="Tarr C.L."/>
            <person name="Trees E."/>
            <person name="Katz L.S."/>
            <person name="Carleton-Romer H.A."/>
            <person name="Stroika S."/>
            <person name="Kucerova Z."/>
            <person name="Roache K.F."/>
            <person name="Sabol A.L."/>
            <person name="Besser J."/>
            <person name="Gerner-Smidt P."/>
        </authorList>
    </citation>
    <scope>NUCLEOTIDE SEQUENCE</scope>
    <source>
        <strain evidence="2">PNUSAS009097</strain>
    </source>
</reference>
<name>A0A5U0GER7_SALER</name>
<gene>
    <name evidence="2" type="ORF">B2E86_23270</name>
</gene>
<keyword evidence="1" id="KW-0812">Transmembrane</keyword>
<proteinExistence type="predicted"/>
<feature type="transmembrane region" description="Helical" evidence="1">
    <location>
        <begin position="7"/>
        <end position="28"/>
    </location>
</feature>
<sequence>MKKYKIIISVLVTCILLVSSFLLDNYIVSTTEKYTELVLSGLFFLFLVPSILLFQYNKIIAPQLTKQEFSFIKLLKVPFFSILIYSFIGRFIPDFHAYPVIVSIMFFLEYAFCIIISYYFVKKVLAMFKQK</sequence>
<accession>A0A5U0GER7</accession>
<comment type="caution">
    <text evidence="2">The sequence shown here is derived from an EMBL/GenBank/DDBJ whole genome shotgun (WGS) entry which is preliminary data.</text>
</comment>
<feature type="transmembrane region" description="Helical" evidence="1">
    <location>
        <begin position="98"/>
        <end position="121"/>
    </location>
</feature>
<feature type="transmembrane region" description="Helical" evidence="1">
    <location>
        <begin position="34"/>
        <end position="54"/>
    </location>
</feature>
<dbReference type="EMBL" id="AAGIGE010000020">
    <property type="protein sequence ID" value="EBO3560574.1"/>
    <property type="molecule type" value="Genomic_DNA"/>
</dbReference>
<evidence type="ECO:0000256" key="1">
    <source>
        <dbReference type="SAM" id="Phobius"/>
    </source>
</evidence>